<proteinExistence type="predicted"/>
<feature type="compositionally biased region" description="Low complexity" evidence="5">
    <location>
        <begin position="66"/>
        <end position="75"/>
    </location>
</feature>
<feature type="chain" id="PRO_5031119947" evidence="7">
    <location>
        <begin position="28"/>
        <end position="390"/>
    </location>
</feature>
<protein>
    <submittedName>
        <fullName evidence="8">Uncharacterized protein</fullName>
    </submittedName>
</protein>
<comment type="subcellular location">
    <subcellularLocation>
        <location evidence="1">Membrane</location>
        <topology evidence="1">Multi-pass membrane protein</topology>
    </subcellularLocation>
</comment>
<dbReference type="PANTHER" id="PTHR30238:SF0">
    <property type="entry name" value="THYLAKOID MEMBRANE PROTEIN TERC, CHLOROPLASTIC"/>
    <property type="match status" value="1"/>
</dbReference>
<dbReference type="NCBIfam" id="TIGR03718">
    <property type="entry name" value="R_switched_Alx"/>
    <property type="match status" value="1"/>
</dbReference>
<feature type="transmembrane region" description="Helical" evidence="6">
    <location>
        <begin position="178"/>
        <end position="197"/>
    </location>
</feature>
<evidence type="ECO:0000256" key="1">
    <source>
        <dbReference type="ARBA" id="ARBA00004141"/>
    </source>
</evidence>
<sequence length="390" mass="42731">MNKMSSTIYRISLIVVSLAATIHFAHAFAPANQVRNVHQQGHQQRRQYSSSVLRLQTDKYSKVTRSSPPSSSSTSLKDGTDLEDATASSVMKVNSLWENQEGDPSLYKKAVRRTLYWVAAAIGYGFLLIFAVGPETSGEFYAGYLLEQSLSVDNLLVFLLLFEYFKVPLEYQNRILDWGIIGSIVMRATMIGLGAVALQEIREVLLVFSAVLIYSAIKVISGEEEDEEDLSDNAIVKFANNLFKSTDKFDGDRFFTQIDGVRTATPMLLCMIAVEISDVVFAVDSIPAIFGVTENPLVVFSSNMFAIMGLRSLYIILSKAASELKYLDKAVAVVLGFIGGKLIAEYFGVAISTELSLGVVVTMLGGGVAASILDKSEEEDVIDITNTVEK</sequence>
<feature type="region of interest" description="Disordered" evidence="5">
    <location>
        <begin position="59"/>
        <end position="81"/>
    </location>
</feature>
<reference evidence="8" key="1">
    <citation type="submission" date="2021-01" db="EMBL/GenBank/DDBJ databases">
        <authorList>
            <person name="Corre E."/>
            <person name="Pelletier E."/>
            <person name="Niang G."/>
            <person name="Scheremetjew M."/>
            <person name="Finn R."/>
            <person name="Kale V."/>
            <person name="Holt S."/>
            <person name="Cochrane G."/>
            <person name="Meng A."/>
            <person name="Brown T."/>
            <person name="Cohen L."/>
        </authorList>
    </citation>
    <scope>NUCLEOTIDE SEQUENCE</scope>
    <source>
        <strain evidence="8">10249 10 AB</strain>
    </source>
</reference>
<evidence type="ECO:0000256" key="4">
    <source>
        <dbReference type="ARBA" id="ARBA00023136"/>
    </source>
</evidence>
<evidence type="ECO:0000256" key="5">
    <source>
        <dbReference type="SAM" id="MobiDB-lite"/>
    </source>
</evidence>
<keyword evidence="7" id="KW-0732">Signal</keyword>
<dbReference type="InterPro" id="IPR022369">
    <property type="entry name" value="Integral_membrane_TerC_rswitch"/>
</dbReference>
<dbReference type="GO" id="GO:0016020">
    <property type="term" value="C:membrane"/>
    <property type="evidence" value="ECO:0007669"/>
    <property type="project" value="UniProtKB-SubCell"/>
</dbReference>
<feature type="transmembrane region" description="Helical" evidence="6">
    <location>
        <begin position="204"/>
        <end position="221"/>
    </location>
</feature>
<keyword evidence="2 6" id="KW-0812">Transmembrane</keyword>
<feature type="transmembrane region" description="Helical" evidence="6">
    <location>
        <begin position="329"/>
        <end position="349"/>
    </location>
</feature>
<accession>A0A7S4AUD6</accession>
<dbReference type="Pfam" id="PF03741">
    <property type="entry name" value="TerC"/>
    <property type="match status" value="1"/>
</dbReference>
<feature type="transmembrane region" description="Helical" evidence="6">
    <location>
        <begin position="114"/>
        <end position="132"/>
    </location>
</feature>
<organism evidence="8">
    <name type="scientific">Pseudo-nitzschia australis</name>
    <dbReference type="NCBI Taxonomy" id="44445"/>
    <lineage>
        <taxon>Eukaryota</taxon>
        <taxon>Sar</taxon>
        <taxon>Stramenopiles</taxon>
        <taxon>Ochrophyta</taxon>
        <taxon>Bacillariophyta</taxon>
        <taxon>Bacillariophyceae</taxon>
        <taxon>Bacillariophycidae</taxon>
        <taxon>Bacillariales</taxon>
        <taxon>Bacillariaceae</taxon>
        <taxon>Pseudo-nitzschia</taxon>
    </lineage>
</organism>
<evidence type="ECO:0000256" key="6">
    <source>
        <dbReference type="SAM" id="Phobius"/>
    </source>
</evidence>
<evidence type="ECO:0000313" key="8">
    <source>
        <dbReference type="EMBL" id="CAE0727206.1"/>
    </source>
</evidence>
<dbReference type="EMBL" id="HBIX01029855">
    <property type="protein sequence ID" value="CAE0727206.1"/>
    <property type="molecule type" value="Transcribed_RNA"/>
</dbReference>
<evidence type="ECO:0000256" key="2">
    <source>
        <dbReference type="ARBA" id="ARBA00022692"/>
    </source>
</evidence>
<keyword evidence="3 6" id="KW-1133">Transmembrane helix</keyword>
<feature type="transmembrane region" description="Helical" evidence="6">
    <location>
        <begin position="297"/>
        <end position="317"/>
    </location>
</feature>
<feature type="signal peptide" evidence="7">
    <location>
        <begin position="1"/>
        <end position="27"/>
    </location>
</feature>
<gene>
    <name evidence="8" type="ORF">PAUS00366_LOCUS19966</name>
</gene>
<keyword evidence="4 6" id="KW-0472">Membrane</keyword>
<name>A0A7S4AUD6_9STRA</name>
<evidence type="ECO:0000256" key="3">
    <source>
        <dbReference type="ARBA" id="ARBA00022989"/>
    </source>
</evidence>
<dbReference type="AlphaFoldDB" id="A0A7S4AUD6"/>
<dbReference type="PANTHER" id="PTHR30238">
    <property type="entry name" value="MEMBRANE BOUND PREDICTED REDOX MODULATOR"/>
    <property type="match status" value="1"/>
</dbReference>
<evidence type="ECO:0000256" key="7">
    <source>
        <dbReference type="SAM" id="SignalP"/>
    </source>
</evidence>
<dbReference type="InterPro" id="IPR005496">
    <property type="entry name" value="Integral_membrane_TerC"/>
</dbReference>